<dbReference type="InterPro" id="IPR029063">
    <property type="entry name" value="SAM-dependent_MTases_sf"/>
</dbReference>
<evidence type="ECO:0000256" key="5">
    <source>
        <dbReference type="ARBA" id="ARBA00022679"/>
    </source>
</evidence>
<dbReference type="PANTHER" id="PTHR21404">
    <property type="entry name" value="HEN1"/>
    <property type="match status" value="1"/>
</dbReference>
<organism evidence="14 15">
    <name type="scientific">Sparassis crispa</name>
    <dbReference type="NCBI Taxonomy" id="139825"/>
    <lineage>
        <taxon>Eukaryota</taxon>
        <taxon>Fungi</taxon>
        <taxon>Dikarya</taxon>
        <taxon>Basidiomycota</taxon>
        <taxon>Agaricomycotina</taxon>
        <taxon>Agaricomycetes</taxon>
        <taxon>Polyporales</taxon>
        <taxon>Sparassidaceae</taxon>
        <taxon>Sparassis</taxon>
    </lineage>
</organism>
<sequence length="537" mass="60058">MSEQAKPAANLAAIVEQGSPAAIEISNVRLEQAPPTAVQLEVTFDPRLYLQRRIWILSVLRREKVTEVLDVGCGSGELLSCLCNPAPWLRPKPISNVAVAPDVHPDEILHVAKIHGVDIAPDSLKDAISMTSPPPPIVLSSWEPMPRWEPLEAKIWRGGVQAFNPEFVGVECIVATEVIEHLQEDVMQDFAPIVLGGYHPRLLLLTTPSYTYNARFCSPDTPESERGGYPDPTGRTARVFRHDDHKFEWTVEEFTSWCQSVADEWRYEVHVSGVGRADEVDEWDRDDVLGYASQVAQFTRREGKGHAHARSLKCSAALEKAKAREDHDLLVTHHHLAHDKAGQLVPLPEIGELVKARMSNYRESAMTAGELWHENDIAISCGGQFELLIESVQNCEGLDLSEVPSQTLEDWVVRREGAREPNGLWSIQRNDKKDSSSCASDLEDSLTDTHSESDHEVNQSTKNIENATNNSEHDHLDQKEDGGAVEETQEDEQGRWSVRSNISWENLDGWKGVAEQENRFVSWSDPICSDWCPTPSP</sequence>
<feature type="compositionally biased region" description="Basic and acidic residues" evidence="13">
    <location>
        <begin position="471"/>
        <end position="482"/>
    </location>
</feature>
<evidence type="ECO:0000256" key="11">
    <source>
        <dbReference type="ARBA" id="ARBA00035025"/>
    </source>
</evidence>
<keyword evidence="7" id="KW-0479">Metal-binding</keyword>
<dbReference type="InParanoid" id="A0A401H1U1"/>
<dbReference type="GO" id="GO:0001510">
    <property type="term" value="P:RNA methylation"/>
    <property type="evidence" value="ECO:0007669"/>
    <property type="project" value="InterPro"/>
</dbReference>
<dbReference type="Proteomes" id="UP000287166">
    <property type="component" value="Unassembled WGS sequence"/>
</dbReference>
<dbReference type="EMBL" id="BFAD01000013">
    <property type="protein sequence ID" value="GBE88330.1"/>
    <property type="molecule type" value="Genomic_DNA"/>
</dbReference>
<dbReference type="OrthoDB" id="2154311at2759"/>
<evidence type="ECO:0000256" key="9">
    <source>
        <dbReference type="ARBA" id="ARBA00022884"/>
    </source>
</evidence>
<keyword evidence="15" id="KW-1185">Reference proteome</keyword>
<evidence type="ECO:0000313" key="15">
    <source>
        <dbReference type="Proteomes" id="UP000287166"/>
    </source>
</evidence>
<name>A0A401H1U1_9APHY</name>
<dbReference type="GeneID" id="38785247"/>
<accession>A0A401H1U1</accession>
<evidence type="ECO:0000256" key="4">
    <source>
        <dbReference type="ARBA" id="ARBA00022603"/>
    </source>
</evidence>
<evidence type="ECO:0000256" key="7">
    <source>
        <dbReference type="ARBA" id="ARBA00022723"/>
    </source>
</evidence>
<evidence type="ECO:0000313" key="14">
    <source>
        <dbReference type="EMBL" id="GBE88330.1"/>
    </source>
</evidence>
<dbReference type="GO" id="GO:0046872">
    <property type="term" value="F:metal ion binding"/>
    <property type="evidence" value="ECO:0007669"/>
    <property type="project" value="UniProtKB-KW"/>
</dbReference>
<comment type="catalytic activity">
    <reaction evidence="12">
        <text>small RNA 3'-end nucleotide + S-adenosyl-L-methionine = small RNA 3'-end 2'-O-methylnucleotide + S-adenosyl-L-homocysteine + H(+)</text>
        <dbReference type="Rhea" id="RHEA:37887"/>
        <dbReference type="Rhea" id="RHEA-COMP:10415"/>
        <dbReference type="Rhea" id="RHEA-COMP:10416"/>
        <dbReference type="ChEBI" id="CHEBI:15378"/>
        <dbReference type="ChEBI" id="CHEBI:57856"/>
        <dbReference type="ChEBI" id="CHEBI:59789"/>
        <dbReference type="ChEBI" id="CHEBI:74896"/>
        <dbReference type="ChEBI" id="CHEBI:74898"/>
        <dbReference type="EC" id="2.1.1.386"/>
    </reaction>
</comment>
<keyword evidence="9" id="KW-0694">RNA-binding</keyword>
<dbReference type="RefSeq" id="XP_027619243.1">
    <property type="nucleotide sequence ID" value="XM_027763442.1"/>
</dbReference>
<proteinExistence type="inferred from homology"/>
<keyword evidence="8" id="KW-0460">Magnesium</keyword>
<evidence type="ECO:0000256" key="6">
    <source>
        <dbReference type="ARBA" id="ARBA00022691"/>
    </source>
</evidence>
<evidence type="ECO:0000256" key="1">
    <source>
        <dbReference type="ARBA" id="ARBA00001946"/>
    </source>
</evidence>
<evidence type="ECO:0000256" key="3">
    <source>
        <dbReference type="ARBA" id="ARBA00021330"/>
    </source>
</evidence>
<dbReference type="GO" id="GO:0030422">
    <property type="term" value="P:siRNA processing"/>
    <property type="evidence" value="ECO:0007669"/>
    <property type="project" value="TreeGrafter"/>
</dbReference>
<keyword evidence="6" id="KW-0949">S-adenosyl-L-methionine</keyword>
<dbReference type="PANTHER" id="PTHR21404:SF3">
    <property type="entry name" value="SMALL RNA 2'-O-METHYLTRANSFERASE"/>
    <property type="match status" value="1"/>
</dbReference>
<feature type="compositionally biased region" description="Basic and acidic residues" evidence="13">
    <location>
        <begin position="447"/>
        <end position="457"/>
    </location>
</feature>
<keyword evidence="5" id="KW-0808">Transferase</keyword>
<feature type="region of interest" description="Disordered" evidence="13">
    <location>
        <begin position="424"/>
        <end position="497"/>
    </location>
</feature>
<comment type="similarity">
    <text evidence="2">Belongs to the methyltransferase superfamily. HEN1 family.</text>
</comment>
<dbReference type="InterPro" id="IPR026610">
    <property type="entry name" value="Hen1"/>
</dbReference>
<evidence type="ECO:0000256" key="2">
    <source>
        <dbReference type="ARBA" id="ARBA00009026"/>
    </source>
</evidence>
<dbReference type="SUPFAM" id="SSF53335">
    <property type="entry name" value="S-adenosyl-L-methionine-dependent methyltransferases"/>
    <property type="match status" value="1"/>
</dbReference>
<keyword evidence="10" id="KW-0943">RNA-mediated gene silencing</keyword>
<evidence type="ECO:0000256" key="12">
    <source>
        <dbReference type="ARBA" id="ARBA00048418"/>
    </source>
</evidence>
<evidence type="ECO:0000256" key="13">
    <source>
        <dbReference type="SAM" id="MobiDB-lite"/>
    </source>
</evidence>
<protein>
    <recommendedName>
        <fullName evidence="3">Small RNA 2'-O-methyltransferase</fullName>
        <ecNumber evidence="11">2.1.1.386</ecNumber>
    </recommendedName>
</protein>
<dbReference type="AlphaFoldDB" id="A0A401H1U1"/>
<reference evidence="14 15" key="1">
    <citation type="journal article" date="2018" name="Sci. Rep.">
        <title>Genome sequence of the cauliflower mushroom Sparassis crispa (Hanabiratake) and its association with beneficial usage.</title>
        <authorList>
            <person name="Kiyama R."/>
            <person name="Furutani Y."/>
            <person name="Kawaguchi K."/>
            <person name="Nakanishi T."/>
        </authorList>
    </citation>
    <scope>NUCLEOTIDE SEQUENCE [LARGE SCALE GENOMIC DNA]</scope>
</reference>
<dbReference type="GO" id="GO:0005634">
    <property type="term" value="C:nucleus"/>
    <property type="evidence" value="ECO:0007669"/>
    <property type="project" value="TreeGrafter"/>
</dbReference>
<dbReference type="STRING" id="139825.A0A401H1U1"/>
<feature type="compositionally biased region" description="Polar residues" evidence="13">
    <location>
        <begin position="458"/>
        <end position="470"/>
    </location>
</feature>
<comment type="caution">
    <text evidence="14">The sequence shown here is derived from an EMBL/GenBank/DDBJ whole genome shotgun (WGS) entry which is preliminary data.</text>
</comment>
<evidence type="ECO:0000256" key="10">
    <source>
        <dbReference type="ARBA" id="ARBA00023158"/>
    </source>
</evidence>
<comment type="cofactor">
    <cofactor evidence="1">
        <name>Mg(2+)</name>
        <dbReference type="ChEBI" id="CHEBI:18420"/>
    </cofactor>
</comment>
<gene>
    <name evidence="14" type="ORF">SCP_1301450</name>
</gene>
<dbReference type="Gene3D" id="3.40.50.150">
    <property type="entry name" value="Vaccinia Virus protein VP39"/>
    <property type="match status" value="1"/>
</dbReference>
<dbReference type="GO" id="GO:0090486">
    <property type="term" value="F:small RNA 2'-O-methyltransferase activity"/>
    <property type="evidence" value="ECO:0007669"/>
    <property type="project" value="UniProtKB-EC"/>
</dbReference>
<dbReference type="EC" id="2.1.1.386" evidence="11"/>
<dbReference type="GO" id="GO:0005737">
    <property type="term" value="C:cytoplasm"/>
    <property type="evidence" value="ECO:0007669"/>
    <property type="project" value="TreeGrafter"/>
</dbReference>
<dbReference type="GO" id="GO:0003723">
    <property type="term" value="F:RNA binding"/>
    <property type="evidence" value="ECO:0007669"/>
    <property type="project" value="UniProtKB-KW"/>
</dbReference>
<evidence type="ECO:0000256" key="8">
    <source>
        <dbReference type="ARBA" id="ARBA00022842"/>
    </source>
</evidence>
<keyword evidence="4" id="KW-0489">Methyltransferase</keyword>